<gene>
    <name evidence="2" type="ORF">A2938_03090</name>
</gene>
<sequence length="324" mass="35945">MKNPQRGFIMVILLVVIALLVIGGGVYVYKNKKTEDTTSSAITSEIPDTIRNITTDAETGSQKPEHDSFVVEQVKKDVQVGKLLWFSDPVEVSKKYGNRFGITNNFLYSLKTAAYFGEDSGLMHSTVVATDVTKSYEIRLISESSRPYVWLINAVSDIQQENKLRVTWFGPVSTYDIDGVGHQEIVNRFGDGSTLYYLNVKSPVVTFYLNQPANPSSVNNSGAIIVKVNNTVLNGATAKAVTEQTSYHGVTFPIYSIKIDLNNILNLKNYTGQNVQIILTDKIKDNAGNPLQQCDRVYNKGECIADSFGQKIRVFGAELKLYSI</sequence>
<comment type="caution">
    <text evidence="2">The sequence shown here is derived from an EMBL/GenBank/DDBJ whole genome shotgun (WGS) entry which is preliminary data.</text>
</comment>
<organism evidence="2 3">
    <name type="scientific">Candidatus Taylorbacteria bacterium RIFCSPLOWO2_01_FULL_48_100</name>
    <dbReference type="NCBI Taxonomy" id="1802322"/>
    <lineage>
        <taxon>Bacteria</taxon>
        <taxon>Candidatus Tayloriibacteriota</taxon>
    </lineage>
</organism>
<keyword evidence="1" id="KW-0812">Transmembrane</keyword>
<evidence type="ECO:0000313" key="2">
    <source>
        <dbReference type="EMBL" id="OHA34034.1"/>
    </source>
</evidence>
<feature type="transmembrane region" description="Helical" evidence="1">
    <location>
        <begin position="7"/>
        <end position="29"/>
    </location>
</feature>
<reference evidence="2 3" key="1">
    <citation type="journal article" date="2016" name="Nat. Commun.">
        <title>Thousands of microbial genomes shed light on interconnected biogeochemical processes in an aquifer system.</title>
        <authorList>
            <person name="Anantharaman K."/>
            <person name="Brown C.T."/>
            <person name="Hug L.A."/>
            <person name="Sharon I."/>
            <person name="Castelle C.J."/>
            <person name="Probst A.J."/>
            <person name="Thomas B.C."/>
            <person name="Singh A."/>
            <person name="Wilkins M.J."/>
            <person name="Karaoz U."/>
            <person name="Brodie E.L."/>
            <person name="Williams K.H."/>
            <person name="Hubbard S.S."/>
            <person name="Banfield J.F."/>
        </authorList>
    </citation>
    <scope>NUCLEOTIDE SEQUENCE [LARGE SCALE GENOMIC DNA]</scope>
</reference>
<evidence type="ECO:0000256" key="1">
    <source>
        <dbReference type="SAM" id="Phobius"/>
    </source>
</evidence>
<evidence type="ECO:0000313" key="3">
    <source>
        <dbReference type="Proteomes" id="UP000177797"/>
    </source>
</evidence>
<name>A0A1G2ND89_9BACT</name>
<dbReference type="EMBL" id="MHSA01000019">
    <property type="protein sequence ID" value="OHA34034.1"/>
    <property type="molecule type" value="Genomic_DNA"/>
</dbReference>
<accession>A0A1G2ND89</accession>
<protein>
    <submittedName>
        <fullName evidence="2">Uncharacterized protein</fullName>
    </submittedName>
</protein>
<dbReference type="Proteomes" id="UP000177797">
    <property type="component" value="Unassembled WGS sequence"/>
</dbReference>
<proteinExistence type="predicted"/>
<keyword evidence="1" id="KW-1133">Transmembrane helix</keyword>
<dbReference type="AlphaFoldDB" id="A0A1G2ND89"/>
<keyword evidence="1" id="KW-0472">Membrane</keyword>